<dbReference type="EMBL" id="CAFBIY010000025">
    <property type="protein sequence ID" value="CAB4848265.1"/>
    <property type="molecule type" value="Genomic_DNA"/>
</dbReference>
<evidence type="ECO:0000313" key="4">
    <source>
        <dbReference type="EMBL" id="CAB4802467.1"/>
    </source>
</evidence>
<dbReference type="InterPro" id="IPR039445">
    <property type="entry name" value="DauR-like_HTH"/>
</dbReference>
<protein>
    <submittedName>
        <fullName evidence="6">Unannotated protein</fullName>
    </submittedName>
</protein>
<sequence length="121" mass="13319">MNKLPRHPLVLSVKPIVEALGASLVAAEDREPGDLPLRWEGAVIAAVRPAPLHGALDRLIEAVEREMGAPLPTLSREEKQKAIRLLDDRGAFILRRAVEDVADAMGVSRITVYNYLNALHR</sequence>
<organism evidence="6">
    <name type="scientific">freshwater metagenome</name>
    <dbReference type="NCBI Taxonomy" id="449393"/>
    <lineage>
        <taxon>unclassified sequences</taxon>
        <taxon>metagenomes</taxon>
        <taxon>ecological metagenomes</taxon>
    </lineage>
</organism>
<dbReference type="PANTHER" id="PTHR35568:SF1">
    <property type="entry name" value="TRANSCRIPTIONAL REGULATOR DAUR"/>
    <property type="match status" value="1"/>
</dbReference>
<name>A0A6J7HDE2_9ZZZZ</name>
<dbReference type="EMBL" id="CAFAAV010000008">
    <property type="protein sequence ID" value="CAB4802467.1"/>
    <property type="molecule type" value="Genomic_DNA"/>
</dbReference>
<evidence type="ECO:0000313" key="7">
    <source>
        <dbReference type="EMBL" id="CAB5022231.1"/>
    </source>
</evidence>
<dbReference type="EMBL" id="CAFBOL010000183">
    <property type="protein sequence ID" value="CAB5022231.1"/>
    <property type="molecule type" value="Genomic_DNA"/>
</dbReference>
<dbReference type="EMBL" id="CAFBMT010000003">
    <property type="protein sequence ID" value="CAB4919011.1"/>
    <property type="molecule type" value="Genomic_DNA"/>
</dbReference>
<dbReference type="EMBL" id="CAESGF010000003">
    <property type="protein sequence ID" value="CAB4362905.1"/>
    <property type="molecule type" value="Genomic_DNA"/>
</dbReference>
<feature type="domain" description="Transcriptional regulator DauR-like HTH" evidence="1">
    <location>
        <begin position="56"/>
        <end position="117"/>
    </location>
</feature>
<evidence type="ECO:0000259" key="1">
    <source>
        <dbReference type="Pfam" id="PF13309"/>
    </source>
</evidence>
<dbReference type="InterPro" id="IPR039446">
    <property type="entry name" value="DauR-like"/>
</dbReference>
<reference evidence="6" key="1">
    <citation type="submission" date="2020-05" db="EMBL/GenBank/DDBJ databases">
        <authorList>
            <person name="Chiriac C."/>
            <person name="Salcher M."/>
            <person name="Ghai R."/>
            <person name="Kavagutti S V."/>
        </authorList>
    </citation>
    <scope>NUCLEOTIDE SEQUENCE</scope>
</reference>
<proteinExistence type="predicted"/>
<gene>
    <name evidence="3" type="ORF">UFOPK2656_00694</name>
    <name evidence="4" type="ORF">UFOPK3099_00201</name>
    <name evidence="5" type="ORF">UFOPK3267_00663</name>
    <name evidence="6" type="ORF">UFOPK3651_00732</name>
    <name evidence="7" type="ORF">UFOPK3931_03431</name>
    <name evidence="2" type="ORF">UFOPK4189_00692</name>
</gene>
<accession>A0A6J7HDE2</accession>
<evidence type="ECO:0000313" key="6">
    <source>
        <dbReference type="EMBL" id="CAB4919011.1"/>
    </source>
</evidence>
<dbReference type="Pfam" id="PF13309">
    <property type="entry name" value="HTH_22"/>
    <property type="match status" value="1"/>
</dbReference>
<dbReference type="EMBL" id="CAEZYF010000003">
    <property type="protein sequence ID" value="CAB4711328.1"/>
    <property type="molecule type" value="Genomic_DNA"/>
</dbReference>
<evidence type="ECO:0000313" key="5">
    <source>
        <dbReference type="EMBL" id="CAB4848265.1"/>
    </source>
</evidence>
<evidence type="ECO:0000313" key="2">
    <source>
        <dbReference type="EMBL" id="CAB4362905.1"/>
    </source>
</evidence>
<evidence type="ECO:0000313" key="3">
    <source>
        <dbReference type="EMBL" id="CAB4711328.1"/>
    </source>
</evidence>
<dbReference type="PANTHER" id="PTHR35568">
    <property type="entry name" value="TRANSCRIPTIONAL REGULATOR DAUR"/>
    <property type="match status" value="1"/>
</dbReference>
<dbReference type="AlphaFoldDB" id="A0A6J7HDE2"/>